<dbReference type="CDD" id="cd02440">
    <property type="entry name" value="AdoMet_MTases"/>
    <property type="match status" value="1"/>
</dbReference>
<evidence type="ECO:0000259" key="1">
    <source>
        <dbReference type="Pfam" id="PF13649"/>
    </source>
</evidence>
<gene>
    <name evidence="2" type="ORF">CU103_17735</name>
</gene>
<dbReference type="InterPro" id="IPR041698">
    <property type="entry name" value="Methyltransf_25"/>
</dbReference>
<organism evidence="2 3">
    <name type="scientific">Phyllobacterium sophorae</name>
    <dbReference type="NCBI Taxonomy" id="1520277"/>
    <lineage>
        <taxon>Bacteria</taxon>
        <taxon>Pseudomonadati</taxon>
        <taxon>Pseudomonadota</taxon>
        <taxon>Alphaproteobacteria</taxon>
        <taxon>Hyphomicrobiales</taxon>
        <taxon>Phyllobacteriaceae</taxon>
        <taxon>Phyllobacterium</taxon>
    </lineage>
</organism>
<dbReference type="SUPFAM" id="SSF53335">
    <property type="entry name" value="S-adenosyl-L-methionine-dependent methyltransferases"/>
    <property type="match status" value="1"/>
</dbReference>
<accession>A0A2P7B8G2</accession>
<name>A0A2P7B8G2_9HYPH</name>
<dbReference type="AlphaFoldDB" id="A0A2P7B8G2"/>
<feature type="domain" description="Methyltransferase" evidence="1">
    <location>
        <begin position="51"/>
        <end position="147"/>
    </location>
</feature>
<dbReference type="Proteomes" id="UP000241764">
    <property type="component" value="Unassembled WGS sequence"/>
</dbReference>
<dbReference type="Pfam" id="PF13649">
    <property type="entry name" value="Methyltransf_25"/>
    <property type="match status" value="1"/>
</dbReference>
<dbReference type="InterPro" id="IPR029063">
    <property type="entry name" value="SAM-dependent_MTases_sf"/>
</dbReference>
<evidence type="ECO:0000313" key="2">
    <source>
        <dbReference type="EMBL" id="PSH62761.1"/>
    </source>
</evidence>
<dbReference type="Gene3D" id="3.40.50.150">
    <property type="entry name" value="Vaccinia Virus protein VP39"/>
    <property type="match status" value="1"/>
</dbReference>
<dbReference type="EMBL" id="PGGM01000008">
    <property type="protein sequence ID" value="PSH62761.1"/>
    <property type="molecule type" value="Genomic_DNA"/>
</dbReference>
<reference evidence="3" key="1">
    <citation type="submission" date="2017-11" db="EMBL/GenBank/DDBJ databases">
        <authorList>
            <person name="Kuznetsova I."/>
            <person name="Sazanova A."/>
            <person name="Chirak E."/>
            <person name="Safronova V."/>
            <person name="Willems A."/>
        </authorList>
    </citation>
    <scope>NUCLEOTIDE SEQUENCE [LARGE SCALE GENOMIC DNA]</scope>
    <source>
        <strain evidence="3">CCBAU 03422</strain>
    </source>
</reference>
<protein>
    <recommendedName>
        <fullName evidence="1">Methyltransferase domain-containing protein</fullName>
    </recommendedName>
</protein>
<dbReference type="PANTHER" id="PTHR43591:SF110">
    <property type="entry name" value="RHODANESE DOMAIN-CONTAINING PROTEIN"/>
    <property type="match status" value="1"/>
</dbReference>
<dbReference type="RefSeq" id="WP_106665366.1">
    <property type="nucleotide sequence ID" value="NZ_PGGM01000008.1"/>
</dbReference>
<keyword evidence="3" id="KW-1185">Reference proteome</keyword>
<sequence length="280" mass="30732">MHEDTEYNPNLKGLTADYFDRRSETYDQDAIHPKLAFVIIKHARLEPGLSVLDVGTGTGRLALHAAKLIGNEGSVVAIDLSSEMLTQAHFKAGMESLTNIQFIQGDAESIELEDGAFDRILCSSAFILMSKPQKALKTWNRWLKPGGIVSFDAPGEPFGINTVIAETAAGHGIELPYATLANTTDKCRKLLEASGFEMLEVSQELMQEHVMNLDDALAVWDKSVAHPAWHKLAQLPAKTLERIRLEFEARMKAASTDSTVTSRIVMNVVTGQKSAVQVVK</sequence>
<dbReference type="OrthoDB" id="21342at2"/>
<comment type="caution">
    <text evidence="2">The sequence shown here is derived from an EMBL/GenBank/DDBJ whole genome shotgun (WGS) entry which is preliminary data.</text>
</comment>
<evidence type="ECO:0000313" key="3">
    <source>
        <dbReference type="Proteomes" id="UP000241764"/>
    </source>
</evidence>
<dbReference type="PANTHER" id="PTHR43591">
    <property type="entry name" value="METHYLTRANSFERASE"/>
    <property type="match status" value="1"/>
</dbReference>
<proteinExistence type="predicted"/>